<gene>
    <name evidence="7" type="primary">yflS_2</name>
    <name evidence="7" type="ORF">CUZ56_00725</name>
</gene>
<feature type="transmembrane region" description="Helical" evidence="6">
    <location>
        <begin position="297"/>
        <end position="315"/>
    </location>
</feature>
<sequence>MPVSNNTAKGLITVLVGVVLWCLPWFITLPEAITPQAWHLFSLTVAIIVGFILSPMPIGAIAFIGISIIALTNTLTVKDVVAGFGDATMWLIVSAFIFSRAFLKTGLGQRIAYLFLRALGTSTLKVGYALVLSDLVLAPLTPSSGARAGAIMYPIVRGVSTALGSEPDNNPRRAGAYLIQCVYQCEAILCATFMTAMAGNAAIVRIANDAGINITWGGWLLASCVPAALCLLLYPWLVYKLFPPEIKKTPEAKALAVQKLREMGPMSKHEIILACTFAVALFLWCTSDFSFNKFNATAVAMSAVSFLLLTKVIEWKDMLNETGAWDTLIWMGALIALAGQLSKLGFIGWFAASASGWISAIGVAGFAALVVLIILYMYSHYGFASMTAHIAAMYAAFLGVAIAAGAPPMVSALALGFVANLCLPITHYSGTASPIFYGAGFVPLGPWWKMGFIFSIISLVIWLGVGSAWWKVIGLW</sequence>
<comment type="similarity">
    <text evidence="2">Belongs to the SLC13A/DASS transporter (TC 2.A.47) family. DIT1 subfamily.</text>
</comment>
<dbReference type="Proteomes" id="UP000286947">
    <property type="component" value="Unassembled WGS sequence"/>
</dbReference>
<feature type="transmembrane region" description="Helical" evidence="6">
    <location>
        <begin position="111"/>
        <end position="131"/>
    </location>
</feature>
<keyword evidence="8" id="KW-1185">Reference proteome</keyword>
<feature type="transmembrane region" description="Helical" evidence="6">
    <location>
        <begin position="357"/>
        <end position="378"/>
    </location>
</feature>
<feature type="transmembrane region" description="Helical" evidence="6">
    <location>
        <begin position="390"/>
        <end position="419"/>
    </location>
</feature>
<dbReference type="Pfam" id="PF00939">
    <property type="entry name" value="Na_sulph_symp"/>
    <property type="match status" value="1"/>
</dbReference>
<dbReference type="AlphaFoldDB" id="A0A433SHP1"/>
<proteinExistence type="inferred from homology"/>
<comment type="caution">
    <text evidence="7">The sequence shown here is derived from an EMBL/GenBank/DDBJ whole genome shotgun (WGS) entry which is preliminary data.</text>
</comment>
<protein>
    <submittedName>
        <fullName evidence="7">Malate transporter YflS</fullName>
    </submittedName>
</protein>
<comment type="subcellular location">
    <subcellularLocation>
        <location evidence="1">Membrane</location>
        <topology evidence="1">Multi-pass membrane protein</topology>
    </subcellularLocation>
</comment>
<dbReference type="NCBIfam" id="TIGR00785">
    <property type="entry name" value="dass"/>
    <property type="match status" value="1"/>
</dbReference>
<keyword evidence="4 6" id="KW-1133">Transmembrane helix</keyword>
<evidence type="ECO:0000313" key="7">
    <source>
        <dbReference type="EMBL" id="RUS68238.1"/>
    </source>
</evidence>
<dbReference type="GO" id="GO:0016020">
    <property type="term" value="C:membrane"/>
    <property type="evidence" value="ECO:0007669"/>
    <property type="project" value="UniProtKB-SubCell"/>
</dbReference>
<feature type="transmembrane region" description="Helical" evidence="6">
    <location>
        <begin position="219"/>
        <end position="239"/>
    </location>
</feature>
<dbReference type="EMBL" id="PQSP01000001">
    <property type="protein sequence ID" value="RUS68238.1"/>
    <property type="molecule type" value="Genomic_DNA"/>
</dbReference>
<evidence type="ECO:0000256" key="4">
    <source>
        <dbReference type="ARBA" id="ARBA00022989"/>
    </source>
</evidence>
<name>A0A433SHP1_9BURK</name>
<evidence type="ECO:0000256" key="6">
    <source>
        <dbReference type="SAM" id="Phobius"/>
    </source>
</evidence>
<evidence type="ECO:0000313" key="8">
    <source>
        <dbReference type="Proteomes" id="UP000286947"/>
    </source>
</evidence>
<accession>A0A433SHP1</accession>
<feature type="transmembrane region" description="Helical" evidence="6">
    <location>
        <begin position="12"/>
        <end position="29"/>
    </location>
</feature>
<keyword evidence="5 6" id="KW-0472">Membrane</keyword>
<feature type="transmembrane region" description="Helical" evidence="6">
    <location>
        <begin position="451"/>
        <end position="470"/>
    </location>
</feature>
<evidence type="ECO:0000256" key="3">
    <source>
        <dbReference type="ARBA" id="ARBA00022692"/>
    </source>
</evidence>
<dbReference type="OrthoDB" id="3170849at2"/>
<evidence type="ECO:0000256" key="5">
    <source>
        <dbReference type="ARBA" id="ARBA00023136"/>
    </source>
</evidence>
<dbReference type="PIRSF" id="PIRSF002457">
    <property type="entry name" value="DASS"/>
    <property type="match status" value="1"/>
</dbReference>
<feature type="transmembrane region" description="Helical" evidence="6">
    <location>
        <begin position="41"/>
        <end position="69"/>
    </location>
</feature>
<feature type="transmembrane region" description="Helical" evidence="6">
    <location>
        <begin position="81"/>
        <end position="99"/>
    </location>
</feature>
<feature type="transmembrane region" description="Helical" evidence="6">
    <location>
        <begin position="327"/>
        <end position="351"/>
    </location>
</feature>
<keyword evidence="3 6" id="KW-0812">Transmembrane</keyword>
<evidence type="ECO:0000256" key="2">
    <source>
        <dbReference type="ARBA" id="ARBA00007349"/>
    </source>
</evidence>
<feature type="transmembrane region" description="Helical" evidence="6">
    <location>
        <begin position="271"/>
        <end position="291"/>
    </location>
</feature>
<dbReference type="RefSeq" id="WP_126978225.1">
    <property type="nucleotide sequence ID" value="NZ_PQSP01000001.1"/>
</dbReference>
<dbReference type="GO" id="GO:0022857">
    <property type="term" value="F:transmembrane transporter activity"/>
    <property type="evidence" value="ECO:0007669"/>
    <property type="project" value="InterPro"/>
</dbReference>
<reference evidence="7 8" key="1">
    <citation type="submission" date="2018-01" db="EMBL/GenBank/DDBJ databases">
        <title>Saezia sanguinis gen. nov., sp. nov., in the order Burkholderiales isolated from human blood.</title>
        <authorList>
            <person name="Medina-Pascual M.J."/>
            <person name="Valdezate S."/>
            <person name="Monzon S."/>
            <person name="Cuesta I."/>
            <person name="Carrasco G."/>
            <person name="Villalon P."/>
            <person name="Saez-Nieto J.A."/>
        </authorList>
    </citation>
    <scope>NUCLEOTIDE SEQUENCE [LARGE SCALE GENOMIC DNA]</scope>
    <source>
        <strain evidence="7 8">CNM695-12</strain>
    </source>
</reference>
<evidence type="ECO:0000256" key="1">
    <source>
        <dbReference type="ARBA" id="ARBA00004141"/>
    </source>
</evidence>
<dbReference type="InterPro" id="IPR001898">
    <property type="entry name" value="SLC13A/DASS"/>
</dbReference>
<organism evidence="7 8">
    <name type="scientific">Saezia sanguinis</name>
    <dbReference type="NCBI Taxonomy" id="1965230"/>
    <lineage>
        <taxon>Bacteria</taxon>
        <taxon>Pseudomonadati</taxon>
        <taxon>Pseudomonadota</taxon>
        <taxon>Betaproteobacteria</taxon>
        <taxon>Burkholderiales</taxon>
        <taxon>Saeziaceae</taxon>
        <taxon>Saezia</taxon>
    </lineage>
</organism>
<dbReference type="InterPro" id="IPR030676">
    <property type="entry name" value="CitT-rel"/>
</dbReference>
<dbReference type="PANTHER" id="PTHR42826">
    <property type="entry name" value="DICARBOXYLATE TRANSPORTER 2.1, CHLOROPLASTIC"/>
    <property type="match status" value="1"/>
</dbReference>